<dbReference type="EMBL" id="LGEX01000010">
    <property type="protein sequence ID" value="KUK07182.1"/>
    <property type="molecule type" value="Genomic_DNA"/>
</dbReference>
<evidence type="ECO:0000313" key="2">
    <source>
        <dbReference type="EMBL" id="KUK07182.1"/>
    </source>
</evidence>
<reference evidence="3 4" key="2">
    <citation type="journal article" date="2015" name="MBio">
        <title>Genome-Resolved Metagenomic Analysis Reveals Roles for Candidate Phyla and Other Microbial Community Members in Biogeochemical Transformations in Oil Reservoirs.</title>
        <authorList>
            <person name="Hu P."/>
            <person name="Tom L."/>
            <person name="Singh A."/>
            <person name="Thomas B.C."/>
            <person name="Baker B.J."/>
            <person name="Piceno Y.M."/>
            <person name="Andersen G.L."/>
            <person name="Banfield J.F."/>
        </authorList>
    </citation>
    <scope>NUCLEOTIDE SEQUENCE [LARGE SCALE GENOMIC DNA]</scope>
</reference>
<dbReference type="Proteomes" id="UP000054015">
    <property type="component" value="Unassembled WGS sequence"/>
</dbReference>
<evidence type="ECO:0000313" key="1">
    <source>
        <dbReference type="EMBL" id="KUJ94743.1"/>
    </source>
</evidence>
<organism evidence="1 4">
    <name type="scientific">Archaeoglobus fulgidus</name>
    <dbReference type="NCBI Taxonomy" id="2234"/>
    <lineage>
        <taxon>Archaea</taxon>
        <taxon>Methanobacteriati</taxon>
        <taxon>Methanobacteriota</taxon>
        <taxon>Archaeoglobi</taxon>
        <taxon>Archaeoglobales</taxon>
        <taxon>Archaeoglobaceae</taxon>
        <taxon>Archaeoglobus</taxon>
    </lineage>
</organism>
<dbReference type="Proteomes" id="UP000054307">
    <property type="component" value="Unassembled WGS sequence"/>
</dbReference>
<dbReference type="EMBL" id="LGEQ01000001">
    <property type="protein sequence ID" value="KUJ94743.1"/>
    <property type="molecule type" value="Genomic_DNA"/>
</dbReference>
<sequence length="85" mass="10080">MEVVLHLAGHCIETSAKKRYEMLVQELLKEDDEEREKILAEELELLLDFLKKADFSELRRRGFDGSREMRVRVKKVGEEFVVEEI</sequence>
<protein>
    <submittedName>
        <fullName evidence="1">Uncharacterized protein</fullName>
    </submittedName>
</protein>
<dbReference type="PATRIC" id="fig|2234.6.peg.1518"/>
<evidence type="ECO:0000313" key="4">
    <source>
        <dbReference type="Proteomes" id="UP000054307"/>
    </source>
</evidence>
<accession>A0A101DFQ8</accession>
<evidence type="ECO:0000313" key="3">
    <source>
        <dbReference type="Proteomes" id="UP000054015"/>
    </source>
</evidence>
<comment type="caution">
    <text evidence="1">The sequence shown here is derived from an EMBL/GenBank/DDBJ whole genome shotgun (WGS) entry which is preliminary data.</text>
</comment>
<name>A0A101DFQ8_ARCFL</name>
<proteinExistence type="predicted"/>
<dbReference type="AlphaFoldDB" id="A0A101DFQ8"/>
<reference evidence="1" key="1">
    <citation type="journal article" date="2015" name="MBio">
        <title>Genome-resolved metagenomic analysis reveals roles for candidate phyla and other microbial community members in biogeochemical transformations in oil reservoirs.</title>
        <authorList>
            <person name="Hu P."/>
            <person name="Tom L."/>
            <person name="Singh A."/>
            <person name="Thomas B.C."/>
            <person name="Baker B.J."/>
            <person name="Piceno Y.M."/>
            <person name="Andersen G.L."/>
            <person name="Banfield J.F."/>
        </authorList>
    </citation>
    <scope>NUCLEOTIDE SEQUENCE [LARGE SCALE GENOMIC DNA]</scope>
    <source>
        <strain evidence="2">49_2300</strain>
        <strain evidence="1">49_95</strain>
    </source>
</reference>
<gene>
    <name evidence="1" type="ORF">XD40_0064</name>
    <name evidence="2" type="ORF">XD48_0544</name>
</gene>